<comment type="caution">
    <text evidence="2">The sequence shown here is derived from an EMBL/GenBank/DDBJ whole genome shotgun (WGS) entry which is preliminary data.</text>
</comment>
<keyword evidence="3" id="KW-1185">Reference proteome</keyword>
<proteinExistence type="predicted"/>
<dbReference type="Pfam" id="PF20133">
    <property type="entry name" value="HHL1-like"/>
    <property type="match status" value="1"/>
</dbReference>
<dbReference type="InterPro" id="IPR045388">
    <property type="entry name" value="HHL1-like"/>
</dbReference>
<reference evidence="2 3" key="1">
    <citation type="journal article" date="2020" name="ISME J.">
        <title>Comparative genomics reveals insights into cyanobacterial evolution and habitat adaptation.</title>
        <authorList>
            <person name="Chen M.Y."/>
            <person name="Teng W.K."/>
            <person name="Zhao L."/>
            <person name="Hu C.X."/>
            <person name="Zhou Y.K."/>
            <person name="Han B.P."/>
            <person name="Song L.R."/>
            <person name="Shu W.S."/>
        </authorList>
    </citation>
    <scope>NUCLEOTIDE SEQUENCE [LARGE SCALE GENOMIC DNA]</scope>
    <source>
        <strain evidence="2 3">FACHB-1050</strain>
    </source>
</reference>
<name>A0ABR8CDE7_9CYAN</name>
<dbReference type="EMBL" id="JACJQY010000027">
    <property type="protein sequence ID" value="MBD2318313.1"/>
    <property type="molecule type" value="Genomic_DNA"/>
</dbReference>
<accession>A0ABR8CDE7</accession>
<gene>
    <name evidence="2" type="ORF">H6G05_15845</name>
</gene>
<organism evidence="2 3">
    <name type="scientific">Phormidium tenue FACHB-1050</name>
    <dbReference type="NCBI Taxonomy" id="2692857"/>
    <lineage>
        <taxon>Bacteria</taxon>
        <taxon>Bacillati</taxon>
        <taxon>Cyanobacteriota</taxon>
        <taxon>Cyanophyceae</taxon>
        <taxon>Oscillatoriophycideae</taxon>
        <taxon>Oscillatoriales</taxon>
        <taxon>Oscillatoriaceae</taxon>
        <taxon>Phormidium</taxon>
    </lineage>
</organism>
<feature type="region of interest" description="Disordered" evidence="1">
    <location>
        <begin position="1"/>
        <end position="27"/>
    </location>
</feature>
<evidence type="ECO:0000256" key="1">
    <source>
        <dbReference type="SAM" id="MobiDB-lite"/>
    </source>
</evidence>
<dbReference type="RefSeq" id="WP_190579220.1">
    <property type="nucleotide sequence ID" value="NZ_CAWPQU010000020.1"/>
</dbReference>
<evidence type="ECO:0000313" key="2">
    <source>
        <dbReference type="EMBL" id="MBD2318313.1"/>
    </source>
</evidence>
<evidence type="ECO:0000313" key="3">
    <source>
        <dbReference type="Proteomes" id="UP000618445"/>
    </source>
</evidence>
<sequence>MPVTKPTGFAQGTGQSKKKKKAPNKHQVAANKYDEMKEKGLPEFNIYIRIKGKDWVPAGSMAVERSNLISRAIFQQEDSLLKGAVRLYPILRNYKENLEYGYRLKEFPDEEITVAVLPEPTIGDKFQYAFTKAKEYFNSVTKKKESK</sequence>
<dbReference type="Proteomes" id="UP000618445">
    <property type="component" value="Unassembled WGS sequence"/>
</dbReference>
<protein>
    <submittedName>
        <fullName evidence="2">Uncharacterized protein</fullName>
    </submittedName>
</protein>